<evidence type="ECO:0000256" key="3">
    <source>
        <dbReference type="ARBA" id="ARBA00022448"/>
    </source>
</evidence>
<dbReference type="RefSeq" id="XP_014677683.1">
    <property type="nucleotide sequence ID" value="XM_014822197.1"/>
</dbReference>
<protein>
    <recommendedName>
        <fullName evidence="10">Peroxin-7</fullName>
    </recommendedName>
</protein>
<dbReference type="InterPro" id="IPR019775">
    <property type="entry name" value="WD40_repeat_CS"/>
</dbReference>
<organism evidence="12 13">
    <name type="scientific">Priapulus caudatus</name>
    <name type="common">Priapulid worm</name>
    <dbReference type="NCBI Taxonomy" id="37621"/>
    <lineage>
        <taxon>Eukaryota</taxon>
        <taxon>Metazoa</taxon>
        <taxon>Ecdysozoa</taxon>
        <taxon>Scalidophora</taxon>
        <taxon>Priapulida</taxon>
        <taxon>Priapulimorpha</taxon>
        <taxon>Priapulimorphida</taxon>
        <taxon>Priapulidae</taxon>
        <taxon>Priapulus</taxon>
    </lineage>
</organism>
<evidence type="ECO:0000256" key="7">
    <source>
        <dbReference type="ARBA" id="ARBA00022927"/>
    </source>
</evidence>
<keyword evidence="7" id="KW-0653">Protein transport</keyword>
<dbReference type="InterPro" id="IPR020472">
    <property type="entry name" value="WD40_PAC1"/>
</dbReference>
<keyword evidence="3" id="KW-0813">Transport</keyword>
<dbReference type="PROSITE" id="PS50294">
    <property type="entry name" value="WD_REPEATS_REGION"/>
    <property type="match status" value="4"/>
</dbReference>
<accession>A0ABM1EZR2</accession>
<dbReference type="PROSITE" id="PS00678">
    <property type="entry name" value="WD_REPEATS_1"/>
    <property type="match status" value="2"/>
</dbReference>
<evidence type="ECO:0000256" key="4">
    <source>
        <dbReference type="ARBA" id="ARBA00022490"/>
    </source>
</evidence>
<dbReference type="InterPro" id="IPR044536">
    <property type="entry name" value="PEX7"/>
</dbReference>
<feature type="repeat" description="WD" evidence="11">
    <location>
        <begin position="99"/>
        <end position="142"/>
    </location>
</feature>
<name>A0ABM1EZR2_PRICU</name>
<evidence type="ECO:0000256" key="11">
    <source>
        <dbReference type="PROSITE-ProRule" id="PRU00221"/>
    </source>
</evidence>
<dbReference type="Proteomes" id="UP000695022">
    <property type="component" value="Unplaced"/>
</dbReference>
<dbReference type="Gene3D" id="2.130.10.10">
    <property type="entry name" value="YVTN repeat-like/Quinoprotein amine dehydrogenase"/>
    <property type="match status" value="1"/>
</dbReference>
<dbReference type="PRINTS" id="PR00320">
    <property type="entry name" value="GPROTEINBRPT"/>
</dbReference>
<gene>
    <name evidence="13" type="primary">LOC106817524</name>
</gene>
<evidence type="ECO:0000256" key="10">
    <source>
        <dbReference type="ARBA" id="ARBA00032565"/>
    </source>
</evidence>
<dbReference type="CDD" id="cd00200">
    <property type="entry name" value="WD40"/>
    <property type="match status" value="1"/>
</dbReference>
<keyword evidence="4" id="KW-0963">Cytoplasm</keyword>
<dbReference type="InterPro" id="IPR001680">
    <property type="entry name" value="WD40_rpt"/>
</dbReference>
<comment type="subcellular location">
    <subcellularLocation>
        <location evidence="2">Cytoplasm</location>
        <location evidence="2">Cytosol</location>
    </subcellularLocation>
    <subcellularLocation>
        <location evidence="1">Peroxisome matrix</location>
    </subcellularLocation>
</comment>
<dbReference type="PANTHER" id="PTHR46027:SF1">
    <property type="entry name" value="PEROXISOMAL TARGETING SIGNAL 2 RECEPTOR"/>
    <property type="match status" value="1"/>
</dbReference>
<evidence type="ECO:0000313" key="12">
    <source>
        <dbReference type="Proteomes" id="UP000695022"/>
    </source>
</evidence>
<feature type="repeat" description="WD" evidence="11">
    <location>
        <begin position="231"/>
        <end position="264"/>
    </location>
</feature>
<evidence type="ECO:0000256" key="8">
    <source>
        <dbReference type="ARBA" id="ARBA00023140"/>
    </source>
</evidence>
<proteinExistence type="inferred from homology"/>
<dbReference type="PANTHER" id="PTHR46027">
    <property type="entry name" value="PEROXISOMAL TARGETING SIGNAL 2 RECEPTOR"/>
    <property type="match status" value="1"/>
</dbReference>
<dbReference type="SUPFAM" id="SSF50978">
    <property type="entry name" value="WD40 repeat-like"/>
    <property type="match status" value="1"/>
</dbReference>
<dbReference type="InterPro" id="IPR015943">
    <property type="entry name" value="WD40/YVTN_repeat-like_dom_sf"/>
</dbReference>
<keyword evidence="8" id="KW-0576">Peroxisome</keyword>
<keyword evidence="12" id="KW-1185">Reference proteome</keyword>
<dbReference type="PROSITE" id="PS50082">
    <property type="entry name" value="WD_REPEATS_2"/>
    <property type="match status" value="4"/>
</dbReference>
<evidence type="ECO:0000256" key="2">
    <source>
        <dbReference type="ARBA" id="ARBA00004514"/>
    </source>
</evidence>
<comment type="similarity">
    <text evidence="9">Belongs to the WD repeat peroxin-7 family.</text>
</comment>
<evidence type="ECO:0000313" key="13">
    <source>
        <dbReference type="RefSeq" id="XP_014677683.1"/>
    </source>
</evidence>
<keyword evidence="5 11" id="KW-0853">WD repeat</keyword>
<keyword evidence="6" id="KW-0677">Repeat</keyword>
<dbReference type="SMART" id="SM00320">
    <property type="entry name" value="WD40"/>
    <property type="match status" value="6"/>
</dbReference>
<dbReference type="Pfam" id="PF00400">
    <property type="entry name" value="WD40"/>
    <property type="match status" value="4"/>
</dbReference>
<reference evidence="13" key="1">
    <citation type="submission" date="2025-08" db="UniProtKB">
        <authorList>
            <consortium name="RefSeq"/>
        </authorList>
    </citation>
    <scope>IDENTIFICATION</scope>
</reference>
<dbReference type="GeneID" id="106817524"/>
<evidence type="ECO:0000256" key="1">
    <source>
        <dbReference type="ARBA" id="ARBA00004253"/>
    </source>
</evidence>
<dbReference type="InterPro" id="IPR036322">
    <property type="entry name" value="WD40_repeat_dom_sf"/>
</dbReference>
<feature type="repeat" description="WD" evidence="11">
    <location>
        <begin position="143"/>
        <end position="178"/>
    </location>
</feature>
<evidence type="ECO:0000256" key="6">
    <source>
        <dbReference type="ARBA" id="ARBA00022737"/>
    </source>
</evidence>
<sequence>MSCITAGYHGYAVQFSPYPDKRLACVAAQNFGISGRGALYVIDTEADVPRVGSTYAWSDGLYDVTWSEREANILVTASGDGSIQAWNTALPSANPVSIWHGHKKEVYSVHWSQVRTEQMVVSGSWDMTLRLWDPDRGQTLSILTGHDHIVYSGVWSPRIPGCIASTSGDQTLRVWDIKRPHMACIVIPAHDAEVLCCDWCKYDSSVVATGAVDGVVRVWDLRNPRRWLAQLPGHENAVRRVKFSPHEAKRLASCSYDFSIRLWDYGLSSSALHTVSHHSEFVYGLDFDLHTPGRIADCAWDQTVKVFYAPPSLQQPPPHVKLG</sequence>
<evidence type="ECO:0000256" key="9">
    <source>
        <dbReference type="ARBA" id="ARBA00024017"/>
    </source>
</evidence>
<evidence type="ECO:0000256" key="5">
    <source>
        <dbReference type="ARBA" id="ARBA00022574"/>
    </source>
</evidence>
<feature type="repeat" description="WD" evidence="11">
    <location>
        <begin position="187"/>
        <end position="223"/>
    </location>
</feature>